<protein>
    <submittedName>
        <fullName evidence="8">Histidine decarboxylase</fullName>
    </submittedName>
</protein>
<dbReference type="InterPro" id="IPR021115">
    <property type="entry name" value="Pyridoxal-P_BS"/>
</dbReference>
<dbReference type="Pfam" id="PF00282">
    <property type="entry name" value="Pyridoxal_deC"/>
    <property type="match status" value="1"/>
</dbReference>
<dbReference type="GO" id="GO:0016831">
    <property type="term" value="F:carboxy-lyase activity"/>
    <property type="evidence" value="ECO:0007669"/>
    <property type="project" value="UniProtKB-KW"/>
</dbReference>
<evidence type="ECO:0000256" key="7">
    <source>
        <dbReference type="RuleBase" id="RU000382"/>
    </source>
</evidence>
<evidence type="ECO:0000256" key="6">
    <source>
        <dbReference type="PIRSR" id="PIRSR602129-50"/>
    </source>
</evidence>
<keyword evidence="3" id="KW-0210">Decarboxylase</keyword>
<dbReference type="InParanoid" id="T0PJT5"/>
<dbReference type="GO" id="GO:0030170">
    <property type="term" value="F:pyridoxal phosphate binding"/>
    <property type="evidence" value="ECO:0007669"/>
    <property type="project" value="InterPro"/>
</dbReference>
<dbReference type="RefSeq" id="XP_008620940.1">
    <property type="nucleotide sequence ID" value="XM_008622718.1"/>
</dbReference>
<dbReference type="Gene3D" id="3.40.640.10">
    <property type="entry name" value="Type I PLP-dependent aspartate aminotransferase-like (Major domain)"/>
    <property type="match status" value="1"/>
</dbReference>
<dbReference type="Proteomes" id="UP000030762">
    <property type="component" value="Unassembled WGS sequence"/>
</dbReference>
<evidence type="ECO:0000313" key="8">
    <source>
        <dbReference type="EMBL" id="EQC25649.1"/>
    </source>
</evidence>
<dbReference type="GeneID" id="19957231"/>
<dbReference type="InterPro" id="IPR002129">
    <property type="entry name" value="PyrdxlP-dep_de-COase"/>
</dbReference>
<evidence type="ECO:0000256" key="1">
    <source>
        <dbReference type="ARBA" id="ARBA00001933"/>
    </source>
</evidence>
<dbReference type="eggNOG" id="KOG0629">
    <property type="taxonomic scope" value="Eukaryota"/>
</dbReference>
<dbReference type="VEuPathDB" id="FungiDB:SDRG_16504"/>
<dbReference type="NCBIfam" id="NF002748">
    <property type="entry name" value="PRK02769.1"/>
    <property type="match status" value="1"/>
</dbReference>
<dbReference type="OrthoDB" id="2161780at2759"/>
<keyword evidence="9" id="KW-1185">Reference proteome</keyword>
<name>T0PJT5_SAPDV</name>
<evidence type="ECO:0000313" key="9">
    <source>
        <dbReference type="Proteomes" id="UP000030762"/>
    </source>
</evidence>
<dbReference type="InterPro" id="IPR015424">
    <property type="entry name" value="PyrdxlP-dep_Trfase"/>
</dbReference>
<dbReference type="PANTHER" id="PTHR46101">
    <property type="match status" value="1"/>
</dbReference>
<proteinExistence type="inferred from homology"/>
<dbReference type="InterPro" id="IPR015421">
    <property type="entry name" value="PyrdxlP-dep_Trfase_major"/>
</dbReference>
<dbReference type="GO" id="GO:0019752">
    <property type="term" value="P:carboxylic acid metabolic process"/>
    <property type="evidence" value="ECO:0007669"/>
    <property type="project" value="InterPro"/>
</dbReference>
<dbReference type="PANTHER" id="PTHR46101:SF2">
    <property type="entry name" value="SERINE DECARBOXYLASE"/>
    <property type="match status" value="1"/>
</dbReference>
<dbReference type="STRING" id="1156394.T0PJT5"/>
<evidence type="ECO:0000256" key="4">
    <source>
        <dbReference type="ARBA" id="ARBA00022898"/>
    </source>
</evidence>
<comment type="similarity">
    <text evidence="2 7">Belongs to the group II decarboxylase family.</text>
</comment>
<dbReference type="OMA" id="DPHKMGL"/>
<reference evidence="8 9" key="1">
    <citation type="submission" date="2012-04" db="EMBL/GenBank/DDBJ databases">
        <title>The Genome Sequence of Saprolegnia declina VS20.</title>
        <authorList>
            <consortium name="The Broad Institute Genome Sequencing Platform"/>
            <person name="Russ C."/>
            <person name="Nusbaum C."/>
            <person name="Tyler B."/>
            <person name="van West P."/>
            <person name="Dieguez-Uribeondo J."/>
            <person name="de Bruijn I."/>
            <person name="Tripathy S."/>
            <person name="Jiang R."/>
            <person name="Young S.K."/>
            <person name="Zeng Q."/>
            <person name="Gargeya S."/>
            <person name="Fitzgerald M."/>
            <person name="Haas B."/>
            <person name="Abouelleil A."/>
            <person name="Alvarado L."/>
            <person name="Arachchi H.M."/>
            <person name="Berlin A."/>
            <person name="Chapman S.B."/>
            <person name="Goldberg J."/>
            <person name="Griggs A."/>
            <person name="Gujja S."/>
            <person name="Hansen M."/>
            <person name="Howarth C."/>
            <person name="Imamovic A."/>
            <person name="Larimer J."/>
            <person name="McCowen C."/>
            <person name="Montmayeur A."/>
            <person name="Murphy C."/>
            <person name="Neiman D."/>
            <person name="Pearson M."/>
            <person name="Priest M."/>
            <person name="Roberts A."/>
            <person name="Saif S."/>
            <person name="Shea T."/>
            <person name="Sisk P."/>
            <person name="Sykes S."/>
            <person name="Wortman J."/>
            <person name="Nusbaum C."/>
            <person name="Birren B."/>
        </authorList>
    </citation>
    <scope>NUCLEOTIDE SEQUENCE [LARGE SCALE GENOMIC DNA]</scope>
    <source>
        <strain evidence="8 9">VS20</strain>
    </source>
</reference>
<evidence type="ECO:0000256" key="2">
    <source>
        <dbReference type="ARBA" id="ARBA00009533"/>
    </source>
</evidence>
<keyword evidence="4 6" id="KW-0663">Pyridoxal phosphate</keyword>
<feature type="modified residue" description="N6-(pyridoxal phosphate)lysine" evidence="6">
    <location>
        <position position="291"/>
    </location>
</feature>
<sequence length="430" mass="47284">MAPTRSTRRSLFNSLPRHQAPLRIMDATTMPPAFHNEDALLKTPLEYDSDTDASSTDGDALCLPAADAARLQALYETVSERSEHLVGFPSCKDWDYSALYPFLSFPMNNVGDPYIESISKVSTRDCERDVLSFFASLLRAPVDDVWGYVTNGGTEGNLYGMYLARELYPNGIVYYSQSTHYSVVKNLHILRQTSCEVRVQANGEMDYDHFAELAAAHADVPAIVFCNIGTTMTEAKDDMAAITTILDDLAISDRYLHADAALCGVMSPFVEPRPAFDFADGAQSISISGHKFLGSPIPCGVVLAKKHLVEKIKRDVAYIGAPDTTITGSRNAFTPLLLWYRVQSLGIDGLQKRVQIALENAAYAEAKLKALGVAAWRNENAITVVFPEVAHELQIKWQLATAKGISHLICMPNVTKTQIDAILADFACYL</sequence>
<dbReference type="EMBL" id="JH767263">
    <property type="protein sequence ID" value="EQC25649.1"/>
    <property type="molecule type" value="Genomic_DNA"/>
</dbReference>
<organism evidence="8 9">
    <name type="scientific">Saprolegnia diclina (strain VS20)</name>
    <dbReference type="NCBI Taxonomy" id="1156394"/>
    <lineage>
        <taxon>Eukaryota</taxon>
        <taxon>Sar</taxon>
        <taxon>Stramenopiles</taxon>
        <taxon>Oomycota</taxon>
        <taxon>Saprolegniomycetes</taxon>
        <taxon>Saprolegniales</taxon>
        <taxon>Saprolegniaceae</taxon>
        <taxon>Saprolegnia</taxon>
    </lineage>
</organism>
<dbReference type="PROSITE" id="PS00392">
    <property type="entry name" value="DDC_GAD_HDC_YDC"/>
    <property type="match status" value="1"/>
</dbReference>
<keyword evidence="5 7" id="KW-0456">Lyase</keyword>
<evidence type="ECO:0000256" key="3">
    <source>
        <dbReference type="ARBA" id="ARBA00022793"/>
    </source>
</evidence>
<comment type="cofactor">
    <cofactor evidence="1 6 7">
        <name>pyridoxal 5'-phosphate</name>
        <dbReference type="ChEBI" id="CHEBI:597326"/>
    </cofactor>
</comment>
<accession>T0PJT5</accession>
<gene>
    <name evidence="8" type="ORF">SDRG_16504</name>
</gene>
<dbReference type="SUPFAM" id="SSF53383">
    <property type="entry name" value="PLP-dependent transferases"/>
    <property type="match status" value="1"/>
</dbReference>
<dbReference type="AlphaFoldDB" id="T0PJT5"/>
<dbReference type="InterPro" id="IPR051151">
    <property type="entry name" value="Group_II_Decarboxylase"/>
</dbReference>
<evidence type="ECO:0000256" key="5">
    <source>
        <dbReference type="ARBA" id="ARBA00023239"/>
    </source>
</evidence>